<protein>
    <submittedName>
        <fullName evidence="1">Uncharacterized protein</fullName>
    </submittedName>
</protein>
<dbReference type="Proteomes" id="UP000680839">
    <property type="component" value="Chromosome"/>
</dbReference>
<proteinExistence type="predicted"/>
<evidence type="ECO:0000313" key="2">
    <source>
        <dbReference type="Proteomes" id="UP000680839"/>
    </source>
</evidence>
<gene>
    <name evidence="1" type="ORF">KMZ29_05000</name>
</gene>
<dbReference type="EMBL" id="CP076134">
    <property type="protein sequence ID" value="QWG14062.1"/>
    <property type="molecule type" value="Genomic_DNA"/>
</dbReference>
<organism evidence="1 2">
    <name type="scientific">Bradyrhizobium sediminis</name>
    <dbReference type="NCBI Taxonomy" id="2840469"/>
    <lineage>
        <taxon>Bacteria</taxon>
        <taxon>Pseudomonadati</taxon>
        <taxon>Pseudomonadota</taxon>
        <taxon>Alphaproteobacteria</taxon>
        <taxon>Hyphomicrobiales</taxon>
        <taxon>Nitrobacteraceae</taxon>
        <taxon>Bradyrhizobium</taxon>
    </lineage>
</organism>
<name>A0A975NFE0_9BRAD</name>
<dbReference type="RefSeq" id="WP_215622713.1">
    <property type="nucleotide sequence ID" value="NZ_CP076134.1"/>
</dbReference>
<sequence>MKLGRWLAGPFPGAHGPAGTATTILSAEKPVIPDARPLAFTLAPHLQIINYRDCFSPFVGI</sequence>
<accession>A0A975NFE0</accession>
<reference evidence="1" key="1">
    <citation type="submission" date="2021-06" db="EMBL/GenBank/DDBJ databases">
        <title>Bradyrhizobium sp. S2-20-1 Genome sequencing.</title>
        <authorList>
            <person name="Jin L."/>
        </authorList>
    </citation>
    <scope>NUCLEOTIDE SEQUENCE</scope>
    <source>
        <strain evidence="1">S2-20-1</strain>
    </source>
</reference>
<evidence type="ECO:0000313" key="1">
    <source>
        <dbReference type="EMBL" id="QWG14062.1"/>
    </source>
</evidence>
<dbReference type="AlphaFoldDB" id="A0A975NFE0"/>